<dbReference type="CTD" id="10609"/>
<dbReference type="InParanoid" id="A0A6P7ZTI8"/>
<dbReference type="GO" id="GO:0005783">
    <property type="term" value="C:endoplasmic reticulum"/>
    <property type="evidence" value="ECO:0007669"/>
    <property type="project" value="UniProtKB-SubCell"/>
</dbReference>
<evidence type="ECO:0000313" key="14">
    <source>
        <dbReference type="Proteomes" id="UP000515156"/>
    </source>
</evidence>
<dbReference type="AlphaFoldDB" id="A0A6P7ZTI8"/>
<dbReference type="InterPro" id="IPR052284">
    <property type="entry name" value="Collagen_mod_leprecan"/>
</dbReference>
<dbReference type="PANTHER" id="PTHR13986:SF4">
    <property type="entry name" value="ENDOPLASMIC RETICULUM PROTEIN SC65"/>
    <property type="match status" value="1"/>
</dbReference>
<dbReference type="PANTHER" id="PTHR13986">
    <property type="entry name" value="PROTEIN LYSINE HYDROXYLATION COMPLEX COMPONENT"/>
    <property type="match status" value="1"/>
</dbReference>
<dbReference type="KEGG" id="muo:115481474"/>
<evidence type="ECO:0000256" key="6">
    <source>
        <dbReference type="ARBA" id="ARBA00057860"/>
    </source>
</evidence>
<keyword evidence="3 12" id="KW-0732">Signal</keyword>
<evidence type="ECO:0000256" key="11">
    <source>
        <dbReference type="ARBA" id="ARBA00082188"/>
    </source>
</evidence>
<organism evidence="14 15">
    <name type="scientific">Microcaecilia unicolor</name>
    <dbReference type="NCBI Taxonomy" id="1415580"/>
    <lineage>
        <taxon>Eukaryota</taxon>
        <taxon>Metazoa</taxon>
        <taxon>Chordata</taxon>
        <taxon>Craniata</taxon>
        <taxon>Vertebrata</taxon>
        <taxon>Euteleostomi</taxon>
        <taxon>Amphibia</taxon>
        <taxon>Gymnophiona</taxon>
        <taxon>Siphonopidae</taxon>
        <taxon>Microcaecilia</taxon>
    </lineage>
</organism>
<evidence type="ECO:0000256" key="1">
    <source>
        <dbReference type="ARBA" id="ARBA00004240"/>
    </source>
</evidence>
<keyword evidence="4" id="KW-0256">Endoplasmic reticulum</keyword>
<keyword evidence="14" id="KW-1185">Reference proteome</keyword>
<evidence type="ECO:0000256" key="9">
    <source>
        <dbReference type="ARBA" id="ARBA00076444"/>
    </source>
</evidence>
<evidence type="ECO:0000256" key="8">
    <source>
        <dbReference type="ARBA" id="ARBA00072458"/>
    </source>
</evidence>
<dbReference type="OrthoDB" id="8610171at2759"/>
<feature type="chain" id="PRO_5027654815" description="Endoplasmic reticulum protein SC65" evidence="12">
    <location>
        <begin position="18"/>
        <end position="425"/>
    </location>
</feature>
<evidence type="ECO:0000256" key="7">
    <source>
        <dbReference type="ARBA" id="ARBA00061846"/>
    </source>
</evidence>
<sequence>MGRLWALLLLVLPPAGAQYERYSFRGFPRADLQPLLPTYTRAQELYEAGSWRESAEALELSLRLHRLLRDSEAFCARSCSDPASSDLEPDDREARDPELLLFGQVLHRAGCLRGCKKSLPALQLSYPPPDTLQDFQSRKPYLYLHYAHFKMSNVDKAASAAHTYLQKNPKHEITLRYLDYYKSMLDEEDLVDLEAQPYEAIFVTAVKAYNSGDFRSSVTGMEQAVVEYYKAYEDCVAGCEGTYEMKESKDFYPAIADLFVDALQCKVDCEPSLTPNVGGFFVEKFVATMYHYLQFAYYKLNDIKNAVQCVATYRLFDPKDEVMQQNLVYYRFHRERWSLEEQDFQPRQEAFGYYNQTTLQAALLEFAQHYLHADDEMEIENDAGTLEKETPLDSEFEGDGDYEEEIYADWWQEPRSKGDKADTEV</sequence>
<dbReference type="GO" id="GO:0005518">
    <property type="term" value="F:collagen binding"/>
    <property type="evidence" value="ECO:0007669"/>
    <property type="project" value="TreeGrafter"/>
</dbReference>
<dbReference type="GO" id="GO:0030199">
    <property type="term" value="P:collagen fibril organization"/>
    <property type="evidence" value="ECO:0007669"/>
    <property type="project" value="TreeGrafter"/>
</dbReference>
<dbReference type="RefSeq" id="XP_030076480.1">
    <property type="nucleotide sequence ID" value="XM_030220620.1"/>
</dbReference>
<protein>
    <recommendedName>
        <fullName evidence="8">Endoplasmic reticulum protein SC65</fullName>
    </recommendedName>
    <alternativeName>
        <fullName evidence="9">Leprecan-like protein 4</fullName>
    </alternativeName>
    <alternativeName>
        <fullName evidence="11">Prolyl 3-hydroxylase family member 4</fullName>
    </alternativeName>
    <alternativeName>
        <fullName evidence="10">Synaptonemal complex protein SC65</fullName>
    </alternativeName>
</protein>
<comment type="subcellular location">
    <subcellularLocation>
        <location evidence="1">Endoplasmic reticulum</location>
    </subcellularLocation>
</comment>
<evidence type="ECO:0000256" key="12">
    <source>
        <dbReference type="SAM" id="SignalP"/>
    </source>
</evidence>
<dbReference type="Gene3D" id="1.25.40.10">
    <property type="entry name" value="Tetratricopeptide repeat domain"/>
    <property type="match status" value="2"/>
</dbReference>
<dbReference type="FunFam" id="1.25.40.10:FF:000119">
    <property type="entry name" value="synaptonemal complex protein SC65"/>
    <property type="match status" value="1"/>
</dbReference>
<feature type="domain" description="Leprecan-like alpha-helical" evidence="13">
    <location>
        <begin position="38"/>
        <end position="334"/>
    </location>
</feature>
<comment type="function">
    <text evidence="6">Part of a complex composed of PLOD1, P3H3 and P3H4 that catalyzes hydroxylation of lysine residues in collagen alpha chains and is required for normal assembly and cross-linking of collagen fibrils. Required for normal bone density and normal skin stability via its role in hydroxylation of lysine residues in collagen alpha chains and in collagen fibril assembly.</text>
</comment>
<evidence type="ECO:0000256" key="2">
    <source>
        <dbReference type="ARBA" id="ARBA00006487"/>
    </source>
</evidence>
<dbReference type="Proteomes" id="UP000515156">
    <property type="component" value="Chromosome 12"/>
</dbReference>
<dbReference type="InterPro" id="IPR011990">
    <property type="entry name" value="TPR-like_helical_dom_sf"/>
</dbReference>
<comment type="similarity">
    <text evidence="2">Belongs to the leprecan family.</text>
</comment>
<comment type="subunit">
    <text evidence="7">Interacts with PLOD1, P3H3 and PPIB. Identified in a complex with PLOD1 and P3H3.</text>
</comment>
<evidence type="ECO:0000256" key="10">
    <source>
        <dbReference type="ARBA" id="ARBA00078679"/>
    </source>
</evidence>
<evidence type="ECO:0000256" key="4">
    <source>
        <dbReference type="ARBA" id="ARBA00022824"/>
    </source>
</evidence>
<evidence type="ECO:0000256" key="5">
    <source>
        <dbReference type="ARBA" id="ARBA00023180"/>
    </source>
</evidence>
<reference evidence="15" key="1">
    <citation type="submission" date="2025-08" db="UniProtKB">
        <authorList>
            <consortium name="RefSeq"/>
        </authorList>
    </citation>
    <scope>IDENTIFICATION</scope>
</reference>
<gene>
    <name evidence="15" type="primary">P3H4</name>
</gene>
<feature type="signal peptide" evidence="12">
    <location>
        <begin position="1"/>
        <end position="17"/>
    </location>
</feature>
<dbReference type="Pfam" id="PF23557">
    <property type="entry name" value="TPR_leprecan"/>
    <property type="match status" value="1"/>
</dbReference>
<name>A0A6P7ZTI8_9AMPH</name>
<keyword evidence="5" id="KW-0325">Glycoprotein</keyword>
<evidence type="ECO:0000256" key="3">
    <source>
        <dbReference type="ARBA" id="ARBA00022729"/>
    </source>
</evidence>
<proteinExistence type="inferred from homology"/>
<evidence type="ECO:0000259" key="13">
    <source>
        <dbReference type="Pfam" id="PF23557"/>
    </source>
</evidence>
<dbReference type="FunCoup" id="A0A6P7ZTI8">
    <property type="interactions" value="375"/>
</dbReference>
<dbReference type="GeneID" id="115481474"/>
<evidence type="ECO:0000313" key="15">
    <source>
        <dbReference type="RefSeq" id="XP_030076480.1"/>
    </source>
</evidence>
<dbReference type="InterPro" id="IPR056585">
    <property type="entry name" value="Leprecan_dom"/>
</dbReference>
<accession>A0A6P7ZTI8</accession>